<sequence length="47" mass="5574">MKVMCYLVHSLLLYLQNDKLSLQRWPAPLVELVSVLNLYLLFHSWNA</sequence>
<dbReference type="EMBL" id="GBXM01090862">
    <property type="protein sequence ID" value="JAH17715.1"/>
    <property type="molecule type" value="Transcribed_RNA"/>
</dbReference>
<reference evidence="1" key="2">
    <citation type="journal article" date="2015" name="Fish Shellfish Immunol.">
        <title>Early steps in the European eel (Anguilla anguilla)-Vibrio vulnificus interaction in the gills: Role of the RtxA13 toxin.</title>
        <authorList>
            <person name="Callol A."/>
            <person name="Pajuelo D."/>
            <person name="Ebbesson L."/>
            <person name="Teles M."/>
            <person name="MacKenzie S."/>
            <person name="Amaro C."/>
        </authorList>
    </citation>
    <scope>NUCLEOTIDE SEQUENCE</scope>
</reference>
<dbReference type="AlphaFoldDB" id="A0A0E9QN15"/>
<reference evidence="1" key="1">
    <citation type="submission" date="2014-11" db="EMBL/GenBank/DDBJ databases">
        <authorList>
            <person name="Amaro Gonzalez C."/>
        </authorList>
    </citation>
    <scope>NUCLEOTIDE SEQUENCE</scope>
</reference>
<proteinExistence type="predicted"/>
<organism evidence="1">
    <name type="scientific">Anguilla anguilla</name>
    <name type="common">European freshwater eel</name>
    <name type="synonym">Muraena anguilla</name>
    <dbReference type="NCBI Taxonomy" id="7936"/>
    <lineage>
        <taxon>Eukaryota</taxon>
        <taxon>Metazoa</taxon>
        <taxon>Chordata</taxon>
        <taxon>Craniata</taxon>
        <taxon>Vertebrata</taxon>
        <taxon>Euteleostomi</taxon>
        <taxon>Actinopterygii</taxon>
        <taxon>Neopterygii</taxon>
        <taxon>Teleostei</taxon>
        <taxon>Anguilliformes</taxon>
        <taxon>Anguillidae</taxon>
        <taxon>Anguilla</taxon>
    </lineage>
</organism>
<name>A0A0E9QN15_ANGAN</name>
<evidence type="ECO:0000313" key="1">
    <source>
        <dbReference type="EMBL" id="JAH17715.1"/>
    </source>
</evidence>
<protein>
    <submittedName>
        <fullName evidence="1">Uncharacterized protein</fullName>
    </submittedName>
</protein>
<dbReference type="EMBL" id="GBXM01103624">
    <property type="protein sequence ID" value="JAH04953.1"/>
    <property type="molecule type" value="Transcribed_RNA"/>
</dbReference>
<accession>A0A0E9QN15</accession>
<dbReference type="EMBL" id="GBXM01086041">
    <property type="protein sequence ID" value="JAH22536.1"/>
    <property type="molecule type" value="Transcribed_RNA"/>
</dbReference>